<keyword evidence="3" id="KW-1185">Reference proteome</keyword>
<dbReference type="Proteomes" id="UP001595693">
    <property type="component" value="Unassembled WGS sequence"/>
</dbReference>
<proteinExistence type="predicted"/>
<dbReference type="RefSeq" id="WP_055400700.1">
    <property type="nucleotide sequence ID" value="NZ_JAMXAX010000113.1"/>
</dbReference>
<evidence type="ECO:0000313" key="3">
    <source>
        <dbReference type="Proteomes" id="UP001595693"/>
    </source>
</evidence>
<dbReference type="Pfam" id="PF10734">
    <property type="entry name" value="DUF2523"/>
    <property type="match status" value="1"/>
</dbReference>
<keyword evidence="1" id="KW-0472">Membrane</keyword>
<reference evidence="3" key="1">
    <citation type="journal article" date="2019" name="Int. J. Syst. Evol. Microbiol.">
        <title>The Global Catalogue of Microorganisms (GCM) 10K type strain sequencing project: providing services to taxonomists for standard genome sequencing and annotation.</title>
        <authorList>
            <consortium name="The Broad Institute Genomics Platform"/>
            <consortium name="The Broad Institute Genome Sequencing Center for Infectious Disease"/>
            <person name="Wu L."/>
            <person name="Ma J."/>
        </authorList>
    </citation>
    <scope>NUCLEOTIDE SEQUENCE [LARGE SCALE GENOMIC DNA]</scope>
    <source>
        <strain evidence="3">CCUG 2113</strain>
    </source>
</reference>
<sequence length="99" mass="10310">MPIFIAAIGGMLLNLVGSIVGRVLVALGMAVITYTGVNASLEALKTQAIQSFTSLPPEVFGMLSIMKVGVAISVVTSAIAARLLLDGLTSDTFKRFVLK</sequence>
<feature type="transmembrane region" description="Helical" evidence="1">
    <location>
        <begin position="59"/>
        <end position="85"/>
    </location>
</feature>
<evidence type="ECO:0000313" key="2">
    <source>
        <dbReference type="EMBL" id="MFC3938495.1"/>
    </source>
</evidence>
<gene>
    <name evidence="2" type="ORF">ACFOW3_28135</name>
</gene>
<protein>
    <submittedName>
        <fullName evidence="2">DUF2523 domain-containing protein</fullName>
    </submittedName>
</protein>
<dbReference type="EMBL" id="JBHSAJ010000181">
    <property type="protein sequence ID" value="MFC3938495.1"/>
    <property type="molecule type" value="Genomic_DNA"/>
</dbReference>
<organism evidence="2 3">
    <name type="scientific">Acidovorax facilis</name>
    <dbReference type="NCBI Taxonomy" id="12917"/>
    <lineage>
        <taxon>Bacteria</taxon>
        <taxon>Pseudomonadati</taxon>
        <taxon>Pseudomonadota</taxon>
        <taxon>Betaproteobacteria</taxon>
        <taxon>Burkholderiales</taxon>
        <taxon>Comamonadaceae</taxon>
        <taxon>Acidovorax</taxon>
    </lineage>
</organism>
<accession>A0ABV8DJZ5</accession>
<keyword evidence="1" id="KW-0812">Transmembrane</keyword>
<comment type="caution">
    <text evidence="2">The sequence shown here is derived from an EMBL/GenBank/DDBJ whole genome shotgun (WGS) entry which is preliminary data.</text>
</comment>
<dbReference type="InterPro" id="IPR019670">
    <property type="entry name" value="DUF2523"/>
</dbReference>
<keyword evidence="1" id="KW-1133">Transmembrane helix</keyword>
<evidence type="ECO:0000256" key="1">
    <source>
        <dbReference type="SAM" id="Phobius"/>
    </source>
</evidence>
<feature type="transmembrane region" description="Helical" evidence="1">
    <location>
        <begin position="12"/>
        <end position="34"/>
    </location>
</feature>
<name>A0ABV8DJZ5_9BURK</name>